<gene>
    <name evidence="1" type="ORF">BRENAR_LOCUS5147</name>
</gene>
<name>A0A448YU27_BRENA</name>
<proteinExistence type="predicted"/>
<evidence type="ECO:0000313" key="1">
    <source>
        <dbReference type="EMBL" id="VEU24419.1"/>
    </source>
</evidence>
<dbReference type="FunCoup" id="A0A448YU27">
    <property type="interactions" value="74"/>
</dbReference>
<accession>A0A448YU27</accession>
<dbReference type="Proteomes" id="UP000290900">
    <property type="component" value="Unassembled WGS sequence"/>
</dbReference>
<evidence type="ECO:0000313" key="2">
    <source>
        <dbReference type="Proteomes" id="UP000290900"/>
    </source>
</evidence>
<sequence length="524" mass="60141">MATLAPSQQDLAKFFGHTDPCAQVSDIGEEDIRLIPFSVEILDKIFEYSYYLDNPLKKYVNRTANFANLSQVNSVFYFLSLKYRYRYCKFIRSNMFYRFLLTLMADGDPIDPRDGLGQLVYTLDFQEFTSVGLGRSGEMMSEIQDLTERTILQCLKLTPNLQQFLSSESIESDVSTDVVDYLFNSLPKLECLDFCGSSGLKFATCFENLQSVAPNYTLERLSFHDCTDLGPGVFRKIIPNLHGLKRLDLTHTRVSARDLSHCLNADCRLTHLSLSKCSNIGATHELISLLINHQAINHEGLVWLNLQNEYSVAILKAATITYLLQNLNCYNLKYLNLNDYNEVSQSHLDIIVRKFPHLESLSLSHLQRGSDLSLLKHLQGLKYIDLSSYMFSKGDLDNLLNSAPESLQAAEVALQMSENLPDVFTVNGKVWRCHNASGQSRRLWVHRVESYDDAQLYDNFYDNKVFFNIATGEKYDGEFKKPLFLKYASRKVNCSKLLVNEPDEDIFPNMMCERGFYRYYSLHK</sequence>
<protein>
    <submittedName>
        <fullName evidence="1">DEKNAAC105670</fullName>
    </submittedName>
</protein>
<dbReference type="InParanoid" id="A0A448YU27"/>
<dbReference type="Gene3D" id="3.80.10.10">
    <property type="entry name" value="Ribonuclease Inhibitor"/>
    <property type="match status" value="1"/>
</dbReference>
<dbReference type="STRING" id="13370.A0A448YU27"/>
<dbReference type="AlphaFoldDB" id="A0A448YU27"/>
<dbReference type="EMBL" id="CAACVR010000076">
    <property type="protein sequence ID" value="VEU24419.1"/>
    <property type="molecule type" value="Genomic_DNA"/>
</dbReference>
<dbReference type="OrthoDB" id="9994419at2759"/>
<keyword evidence="2" id="KW-1185">Reference proteome</keyword>
<reference evidence="1 2" key="1">
    <citation type="submission" date="2018-12" db="EMBL/GenBank/DDBJ databases">
        <authorList>
            <person name="Tiukova I."/>
            <person name="Dainat J."/>
        </authorList>
    </citation>
    <scope>NUCLEOTIDE SEQUENCE [LARGE SCALE GENOMIC DNA]</scope>
</reference>
<organism evidence="1 2">
    <name type="scientific">Brettanomyces naardenensis</name>
    <name type="common">Yeast</name>
    <dbReference type="NCBI Taxonomy" id="13370"/>
    <lineage>
        <taxon>Eukaryota</taxon>
        <taxon>Fungi</taxon>
        <taxon>Dikarya</taxon>
        <taxon>Ascomycota</taxon>
        <taxon>Saccharomycotina</taxon>
        <taxon>Pichiomycetes</taxon>
        <taxon>Pichiales</taxon>
        <taxon>Pichiaceae</taxon>
        <taxon>Brettanomyces</taxon>
    </lineage>
</organism>
<dbReference type="InterPro" id="IPR032675">
    <property type="entry name" value="LRR_dom_sf"/>
</dbReference>
<dbReference type="SUPFAM" id="SSF52047">
    <property type="entry name" value="RNI-like"/>
    <property type="match status" value="1"/>
</dbReference>